<dbReference type="KEGG" id="htq:FRZ44_06740"/>
<protein>
    <recommendedName>
        <fullName evidence="4">Nitrogen fixation protein FixH</fullName>
    </recommendedName>
</protein>
<dbReference type="RefSeq" id="WP_191908396.1">
    <property type="nucleotide sequence ID" value="NZ_CP042906.1"/>
</dbReference>
<evidence type="ECO:0000256" key="1">
    <source>
        <dbReference type="SAM" id="Phobius"/>
    </source>
</evidence>
<sequence length="170" mass="18357">MQGMQGGNGDGGARRGRWIPWIFVASFVVLTIIQGVMIWFAIESFSGLTAEDAYERGITYNRTIEAKDAEVALGWQVTLEWQVDKSAPGKGRLALQVLDRLGQPLQGAEVAATLRRPVGPETATPVTLTPGAPGTYGASLQLPLRGQWDVDLDIATAHSTDHLTDRIFAP</sequence>
<evidence type="ECO:0000313" key="3">
    <source>
        <dbReference type="Proteomes" id="UP000326202"/>
    </source>
</evidence>
<dbReference type="InterPro" id="IPR008620">
    <property type="entry name" value="FixH"/>
</dbReference>
<feature type="transmembrane region" description="Helical" evidence="1">
    <location>
        <begin position="21"/>
        <end position="42"/>
    </location>
</feature>
<gene>
    <name evidence="2" type="ORF">FRZ44_06740</name>
</gene>
<evidence type="ECO:0008006" key="4">
    <source>
        <dbReference type="Google" id="ProtNLM"/>
    </source>
</evidence>
<dbReference type="AlphaFoldDB" id="A0A5J6ME32"/>
<organism evidence="2 3">
    <name type="scientific">Hypericibacter terrae</name>
    <dbReference type="NCBI Taxonomy" id="2602015"/>
    <lineage>
        <taxon>Bacteria</taxon>
        <taxon>Pseudomonadati</taxon>
        <taxon>Pseudomonadota</taxon>
        <taxon>Alphaproteobacteria</taxon>
        <taxon>Rhodospirillales</taxon>
        <taxon>Dongiaceae</taxon>
        <taxon>Hypericibacter</taxon>
    </lineage>
</organism>
<dbReference type="EMBL" id="CP042906">
    <property type="protein sequence ID" value="QEX15391.1"/>
    <property type="molecule type" value="Genomic_DNA"/>
</dbReference>
<keyword evidence="3" id="KW-1185">Reference proteome</keyword>
<keyword evidence="1" id="KW-0812">Transmembrane</keyword>
<reference evidence="2 3" key="1">
    <citation type="submission" date="2019-08" db="EMBL/GenBank/DDBJ databases">
        <title>Hyperibacter terrae gen. nov., sp. nov. and Hyperibacter viscosus sp. nov., two new members in the family Rhodospirillaceae isolated from the rhizosphere of Hypericum perforatum.</title>
        <authorList>
            <person name="Noviana Z."/>
        </authorList>
    </citation>
    <scope>NUCLEOTIDE SEQUENCE [LARGE SCALE GENOMIC DNA]</scope>
    <source>
        <strain evidence="2 3">R5913</strain>
    </source>
</reference>
<dbReference type="Proteomes" id="UP000326202">
    <property type="component" value="Chromosome"/>
</dbReference>
<name>A0A5J6ME32_9PROT</name>
<accession>A0A5J6ME32</accession>
<keyword evidence="1" id="KW-0472">Membrane</keyword>
<dbReference type="Pfam" id="PF05751">
    <property type="entry name" value="FixH"/>
    <property type="match status" value="1"/>
</dbReference>
<keyword evidence="1" id="KW-1133">Transmembrane helix</keyword>
<proteinExistence type="predicted"/>
<evidence type="ECO:0000313" key="2">
    <source>
        <dbReference type="EMBL" id="QEX15391.1"/>
    </source>
</evidence>